<proteinExistence type="inferred from homology"/>
<reference evidence="3" key="1">
    <citation type="journal article" date="2014" name="Int. J. Syst. Evol. Microbiol.">
        <title>Complete genome sequence of Corynebacterium casei LMG S-19264T (=DSM 44701T), isolated from a smear-ripened cheese.</title>
        <authorList>
            <consortium name="US DOE Joint Genome Institute (JGI-PGF)"/>
            <person name="Walter F."/>
            <person name="Albersmeier A."/>
            <person name="Kalinowski J."/>
            <person name="Ruckert C."/>
        </authorList>
    </citation>
    <scope>NUCLEOTIDE SEQUENCE</scope>
    <source>
        <strain evidence="3">JCM 4654</strain>
    </source>
</reference>
<comment type="similarity">
    <text evidence="1">Belongs to the PrpF family.</text>
</comment>
<dbReference type="Gene3D" id="3.10.310.10">
    <property type="entry name" value="Diaminopimelate Epimerase, Chain A, domain 1"/>
    <property type="match status" value="1"/>
</dbReference>
<dbReference type="PANTHER" id="PTHR43709:SF2">
    <property type="entry name" value="DUF453 DOMAIN PROTEIN (AFU_ORTHOLOGUE AFUA_6G00360)"/>
    <property type="match status" value="1"/>
</dbReference>
<dbReference type="InterPro" id="IPR007400">
    <property type="entry name" value="PrpF-like"/>
</dbReference>
<dbReference type="PANTHER" id="PTHR43709">
    <property type="entry name" value="ACONITATE ISOMERASE-RELATED"/>
    <property type="match status" value="1"/>
</dbReference>
<evidence type="ECO:0000256" key="1">
    <source>
        <dbReference type="ARBA" id="ARBA00007673"/>
    </source>
</evidence>
<evidence type="ECO:0000256" key="2">
    <source>
        <dbReference type="ARBA" id="ARBA00023235"/>
    </source>
</evidence>
<dbReference type="EMBL" id="BMVF01000002">
    <property type="protein sequence ID" value="GHD84835.1"/>
    <property type="molecule type" value="Genomic_DNA"/>
</dbReference>
<keyword evidence="4" id="KW-1185">Reference proteome</keyword>
<name>A0A918XZN8_9ACTN</name>
<comment type="caution">
    <text evidence="3">The sequence shown here is derived from an EMBL/GenBank/DDBJ whole genome shotgun (WGS) entry which is preliminary data.</text>
</comment>
<gene>
    <name evidence="3" type="primary">fldA</name>
    <name evidence="3" type="ORF">GCM10010508_06180</name>
</gene>
<dbReference type="AlphaFoldDB" id="A0A918XZN8"/>
<dbReference type="Proteomes" id="UP000608955">
    <property type="component" value="Unassembled WGS sequence"/>
</dbReference>
<dbReference type="SUPFAM" id="SSF54506">
    <property type="entry name" value="Diaminopimelate epimerase-like"/>
    <property type="match status" value="2"/>
</dbReference>
<sequence>MIGHLCRTAEKNEPTLVLDRRALPDDRRELLSALLVARDWLADHHGADIATIAMIEPSADPHADLDYQFAQYLPGTPPRFSLRGSCGHSILSSVAVAQRLAWLPRLDTASRPRVNVLNTGDRVECEVDGTSRTLTFAMEFAYQPPRRLRELLPTGSPCEELDGVPVSLVSAGNPYVFVDAAGLGLDDQEALFADDAAVRRRLTGIRRAAARRLGRPEGGVFPKVAAVGQYQYRRLAVLALPAPGRSAPLPPADAITVAAAAVIDGTIPQGLAQRGWSRLDELVVDTPGGTSVVRLTVSGNTTDDTLTRASVRRGTVRYDGPVFLEPLRDLMFAPEDVPLPCAVR</sequence>
<reference evidence="3" key="2">
    <citation type="submission" date="2020-09" db="EMBL/GenBank/DDBJ databases">
        <authorList>
            <person name="Sun Q."/>
            <person name="Ohkuma M."/>
        </authorList>
    </citation>
    <scope>NUCLEOTIDE SEQUENCE</scope>
    <source>
        <strain evidence="3">JCM 4654</strain>
    </source>
</reference>
<evidence type="ECO:0000313" key="4">
    <source>
        <dbReference type="Proteomes" id="UP000608955"/>
    </source>
</evidence>
<dbReference type="GO" id="GO:0016853">
    <property type="term" value="F:isomerase activity"/>
    <property type="evidence" value="ECO:0007669"/>
    <property type="project" value="UniProtKB-KW"/>
</dbReference>
<evidence type="ECO:0000313" key="3">
    <source>
        <dbReference type="EMBL" id="GHD84835.1"/>
    </source>
</evidence>
<accession>A0A918XZN8</accession>
<dbReference type="RefSeq" id="WP_190176134.1">
    <property type="nucleotide sequence ID" value="NZ_BMVF01000002.1"/>
</dbReference>
<organism evidence="3 4">
    <name type="scientific">Streptomyces naganishii JCM 4654</name>
    <dbReference type="NCBI Taxonomy" id="1306179"/>
    <lineage>
        <taxon>Bacteria</taxon>
        <taxon>Bacillati</taxon>
        <taxon>Actinomycetota</taxon>
        <taxon>Actinomycetes</taxon>
        <taxon>Kitasatosporales</taxon>
        <taxon>Streptomycetaceae</taxon>
        <taxon>Streptomyces</taxon>
    </lineage>
</organism>
<dbReference type="Pfam" id="PF04303">
    <property type="entry name" value="PrpF"/>
    <property type="match status" value="1"/>
</dbReference>
<keyword evidence="2" id="KW-0413">Isomerase</keyword>
<protein>
    <submittedName>
        <fullName evidence="3">FldA protein</fullName>
    </submittedName>
</protein>